<dbReference type="PANTHER" id="PTHR43244:SF1">
    <property type="entry name" value="5,10-METHYLENETETRAHYDROMETHANOPTERIN REDUCTASE"/>
    <property type="match status" value="1"/>
</dbReference>
<protein>
    <submittedName>
        <fullName evidence="4">TIGR03885 family FMN-dependent LLM class oxidoreductase</fullName>
        <ecNumber evidence="4">1.-.-.-</ecNumber>
    </submittedName>
</protein>
<dbReference type="InterPro" id="IPR011251">
    <property type="entry name" value="Luciferase-like_dom"/>
</dbReference>
<dbReference type="PANTHER" id="PTHR43244">
    <property type="match status" value="1"/>
</dbReference>
<feature type="domain" description="Luciferase-like" evidence="3">
    <location>
        <begin position="31"/>
        <end position="314"/>
    </location>
</feature>
<feature type="compositionally biased region" description="Pro residues" evidence="2">
    <location>
        <begin position="1"/>
        <end position="14"/>
    </location>
</feature>
<dbReference type="InterPro" id="IPR023907">
    <property type="entry name" value="Non-F420_Flavin_OxRdtase"/>
</dbReference>
<dbReference type="InterPro" id="IPR019945">
    <property type="entry name" value="F420_G6P_DH-rel"/>
</dbReference>
<dbReference type="CDD" id="cd01097">
    <property type="entry name" value="Tetrahydromethanopterin_reductase"/>
    <property type="match status" value="1"/>
</dbReference>
<name>A0A4U6QJM7_9ACTN</name>
<organism evidence="4 5">
    <name type="scientific">Nakamurella flava</name>
    <dbReference type="NCBI Taxonomy" id="2576308"/>
    <lineage>
        <taxon>Bacteria</taxon>
        <taxon>Bacillati</taxon>
        <taxon>Actinomycetota</taxon>
        <taxon>Actinomycetes</taxon>
        <taxon>Nakamurellales</taxon>
        <taxon>Nakamurellaceae</taxon>
        <taxon>Nakamurella</taxon>
    </lineage>
</organism>
<dbReference type="EC" id="1.-.-.-" evidence="4"/>
<dbReference type="OrthoDB" id="180193at2"/>
<dbReference type="Pfam" id="PF00296">
    <property type="entry name" value="Bac_luciferase"/>
    <property type="match status" value="1"/>
</dbReference>
<keyword evidence="1 4" id="KW-0560">Oxidoreductase</keyword>
<dbReference type="SUPFAM" id="SSF51679">
    <property type="entry name" value="Bacterial luciferase-like"/>
    <property type="match status" value="1"/>
</dbReference>
<dbReference type="NCBIfam" id="TIGR03557">
    <property type="entry name" value="F420_G6P_family"/>
    <property type="match status" value="1"/>
</dbReference>
<comment type="caution">
    <text evidence="4">The sequence shown here is derived from an EMBL/GenBank/DDBJ whole genome shotgun (WGS) entry which is preliminary data.</text>
</comment>
<dbReference type="RefSeq" id="WP_137447990.1">
    <property type="nucleotide sequence ID" value="NZ_SZZH01000001.1"/>
</dbReference>
<accession>A0A4U6QJM7</accession>
<evidence type="ECO:0000313" key="4">
    <source>
        <dbReference type="EMBL" id="TKV60687.1"/>
    </source>
</evidence>
<feature type="region of interest" description="Disordered" evidence="2">
    <location>
        <begin position="343"/>
        <end position="372"/>
    </location>
</feature>
<keyword evidence="5" id="KW-1185">Reference proteome</keyword>
<evidence type="ECO:0000256" key="2">
    <source>
        <dbReference type="SAM" id="MobiDB-lite"/>
    </source>
</evidence>
<proteinExistence type="predicted"/>
<evidence type="ECO:0000313" key="5">
    <source>
        <dbReference type="Proteomes" id="UP000306985"/>
    </source>
</evidence>
<sequence length="372" mass="40088">MPSPSVPGPAPSAPPSSGSRPGPRFGFHASHEQVHPAVLRDSAVQAEQAGFDAVMCSDHLAPWTSAQGHSGFTWSWLGAALQATDHIPMGSFHAPGQRYHPVISAHAMATLAAMFPGRLPWVAVGSGEALNEHVTGDRWPSKPERMQRLRECVDVMRALWRGEEVSHRGLVTVDRARLWSLPEVPPELVAGAVSAETAAWAADWADGLITVNQPAEDLTRVLAAYRDHGGRGPARLQVHLSYDPDPDRALAIAVDQWKGNCVPTDLAWNLEHPEQFEAATAHVPDHVVAENVLVSADLGQHTAWLQDYLDLGFDELYLHFVGQDDDVFLAAFGDQVLPQLRGEAPVVPPIPPTDALAARSDDPADVHPGGGR</sequence>
<dbReference type="EMBL" id="SZZH01000001">
    <property type="protein sequence ID" value="TKV60687.1"/>
    <property type="molecule type" value="Genomic_DNA"/>
</dbReference>
<dbReference type="GO" id="GO:0016705">
    <property type="term" value="F:oxidoreductase activity, acting on paired donors, with incorporation or reduction of molecular oxygen"/>
    <property type="evidence" value="ECO:0007669"/>
    <property type="project" value="InterPro"/>
</dbReference>
<feature type="compositionally biased region" description="Low complexity" evidence="2">
    <location>
        <begin position="15"/>
        <end position="24"/>
    </location>
</feature>
<dbReference type="InterPro" id="IPR036661">
    <property type="entry name" value="Luciferase-like_sf"/>
</dbReference>
<dbReference type="NCBIfam" id="TIGR03885">
    <property type="entry name" value="flavin_revert"/>
    <property type="match status" value="1"/>
</dbReference>
<dbReference type="AlphaFoldDB" id="A0A4U6QJM7"/>
<feature type="region of interest" description="Disordered" evidence="2">
    <location>
        <begin position="1"/>
        <end position="28"/>
    </location>
</feature>
<evidence type="ECO:0000256" key="1">
    <source>
        <dbReference type="ARBA" id="ARBA00023002"/>
    </source>
</evidence>
<dbReference type="InterPro" id="IPR050564">
    <property type="entry name" value="F420-G6PD/mer"/>
</dbReference>
<reference evidence="4 5" key="1">
    <citation type="submission" date="2019-05" db="EMBL/GenBank/DDBJ databases">
        <title>Nakamurella sp. N5BH11, whole genome shotgun sequence.</title>
        <authorList>
            <person name="Tuo L."/>
        </authorList>
    </citation>
    <scope>NUCLEOTIDE SEQUENCE [LARGE SCALE GENOMIC DNA]</scope>
    <source>
        <strain evidence="4 5">N5BH11</strain>
    </source>
</reference>
<gene>
    <name evidence="4" type="ORF">FDO65_03065</name>
</gene>
<dbReference type="Proteomes" id="UP000306985">
    <property type="component" value="Unassembled WGS sequence"/>
</dbReference>
<dbReference type="Gene3D" id="3.20.20.30">
    <property type="entry name" value="Luciferase-like domain"/>
    <property type="match status" value="1"/>
</dbReference>
<evidence type="ECO:0000259" key="3">
    <source>
        <dbReference type="Pfam" id="PF00296"/>
    </source>
</evidence>